<keyword evidence="4 6" id="KW-1133">Transmembrane helix</keyword>
<feature type="domain" description="GtrA/DPMS transmembrane" evidence="7">
    <location>
        <begin position="19"/>
        <end position="128"/>
    </location>
</feature>
<organism evidence="8 9">
    <name type="scientific">Pseudomonas fluorescens</name>
    <dbReference type="NCBI Taxonomy" id="294"/>
    <lineage>
        <taxon>Bacteria</taxon>
        <taxon>Pseudomonadati</taxon>
        <taxon>Pseudomonadota</taxon>
        <taxon>Gammaproteobacteria</taxon>
        <taxon>Pseudomonadales</taxon>
        <taxon>Pseudomonadaceae</taxon>
        <taxon>Pseudomonas</taxon>
    </lineage>
</organism>
<dbReference type="PANTHER" id="PTHR38459">
    <property type="entry name" value="PROPHAGE BACTOPRENOL-LINKED GLUCOSE TRANSLOCASE HOMOLOG"/>
    <property type="match status" value="1"/>
</dbReference>
<dbReference type="PANTHER" id="PTHR38459:SF1">
    <property type="entry name" value="PROPHAGE BACTOPRENOL-LINKED GLUCOSE TRANSLOCASE HOMOLOG"/>
    <property type="match status" value="1"/>
</dbReference>
<evidence type="ECO:0000256" key="5">
    <source>
        <dbReference type="ARBA" id="ARBA00023136"/>
    </source>
</evidence>
<dbReference type="InterPro" id="IPR051401">
    <property type="entry name" value="GtrA_CellWall_Glycosyl"/>
</dbReference>
<evidence type="ECO:0000259" key="7">
    <source>
        <dbReference type="Pfam" id="PF04138"/>
    </source>
</evidence>
<evidence type="ECO:0000256" key="3">
    <source>
        <dbReference type="ARBA" id="ARBA00022692"/>
    </source>
</evidence>
<comment type="similarity">
    <text evidence="2">Belongs to the GtrA family.</text>
</comment>
<comment type="subcellular location">
    <subcellularLocation>
        <location evidence="1">Membrane</location>
        <topology evidence="1">Multi-pass membrane protein</topology>
    </subcellularLocation>
</comment>
<proteinExistence type="inferred from homology"/>
<dbReference type="GO" id="GO:0005886">
    <property type="term" value="C:plasma membrane"/>
    <property type="evidence" value="ECO:0007669"/>
    <property type="project" value="TreeGrafter"/>
</dbReference>
<feature type="transmembrane region" description="Helical" evidence="6">
    <location>
        <begin position="20"/>
        <end position="42"/>
    </location>
</feature>
<gene>
    <name evidence="8" type="ORF">NCTC10038_04448</name>
</gene>
<dbReference type="InterPro" id="IPR007267">
    <property type="entry name" value="GtrA_DPMS_TM"/>
</dbReference>
<dbReference type="GO" id="GO:0000271">
    <property type="term" value="P:polysaccharide biosynthetic process"/>
    <property type="evidence" value="ECO:0007669"/>
    <property type="project" value="InterPro"/>
</dbReference>
<reference evidence="8 9" key="1">
    <citation type="submission" date="2018-06" db="EMBL/GenBank/DDBJ databases">
        <authorList>
            <consortium name="Pathogen Informatics"/>
            <person name="Doyle S."/>
        </authorList>
    </citation>
    <scope>NUCLEOTIDE SEQUENCE [LARGE SCALE GENOMIC DNA]</scope>
    <source>
        <strain evidence="8 9">NCTC10038</strain>
    </source>
</reference>
<feature type="transmembrane region" description="Helical" evidence="6">
    <location>
        <begin position="79"/>
        <end position="99"/>
    </location>
</feature>
<evidence type="ECO:0000313" key="8">
    <source>
        <dbReference type="EMBL" id="SQF92991.1"/>
    </source>
</evidence>
<dbReference type="Pfam" id="PF04138">
    <property type="entry name" value="GtrA_DPMS_TM"/>
    <property type="match status" value="1"/>
</dbReference>
<evidence type="ECO:0000256" key="2">
    <source>
        <dbReference type="ARBA" id="ARBA00009399"/>
    </source>
</evidence>
<sequence length="136" mass="15289">MMPGIKRAAAKILQVDFARFLVSGGFNTVVTYGIYLLLLNVLSYKTSYTIAYVAGIVLAYSLNRYFVFKSHQGIKTVALFPLVYLTQYLSSFLILWVWVEKLGLDSRVAPLIAIMITVPMTYVLSKYVFSTAPKRG</sequence>
<dbReference type="Proteomes" id="UP000248640">
    <property type="component" value="Chromosome 1"/>
</dbReference>
<dbReference type="AlphaFoldDB" id="A0A8B4IBY2"/>
<keyword evidence="3 6" id="KW-0812">Transmembrane</keyword>
<evidence type="ECO:0000313" key="9">
    <source>
        <dbReference type="Proteomes" id="UP000248640"/>
    </source>
</evidence>
<keyword evidence="5 6" id="KW-0472">Membrane</keyword>
<feature type="transmembrane region" description="Helical" evidence="6">
    <location>
        <begin position="48"/>
        <end position="67"/>
    </location>
</feature>
<evidence type="ECO:0000256" key="1">
    <source>
        <dbReference type="ARBA" id="ARBA00004141"/>
    </source>
</evidence>
<protein>
    <submittedName>
        <fullName evidence="8">Membrane protein</fullName>
    </submittedName>
</protein>
<accession>A0A8B4IBY2</accession>
<feature type="transmembrane region" description="Helical" evidence="6">
    <location>
        <begin position="111"/>
        <end position="129"/>
    </location>
</feature>
<evidence type="ECO:0000256" key="4">
    <source>
        <dbReference type="ARBA" id="ARBA00022989"/>
    </source>
</evidence>
<dbReference type="EMBL" id="LS483372">
    <property type="protein sequence ID" value="SQF92991.1"/>
    <property type="molecule type" value="Genomic_DNA"/>
</dbReference>
<evidence type="ECO:0000256" key="6">
    <source>
        <dbReference type="SAM" id="Phobius"/>
    </source>
</evidence>
<name>A0A8B4IBY2_PSEFL</name>